<dbReference type="AlphaFoldDB" id="A0A0A1W2L8"/>
<dbReference type="EMBL" id="BBPI01000005">
    <property type="protein sequence ID" value="GAL99592.1"/>
    <property type="molecule type" value="Genomic_DNA"/>
</dbReference>
<keyword evidence="1" id="KW-1133">Transmembrane helix</keyword>
<evidence type="ECO:0000256" key="1">
    <source>
        <dbReference type="SAM" id="Phobius"/>
    </source>
</evidence>
<gene>
    <name evidence="2" type="ORF">SP5_005_01160</name>
</gene>
<accession>A0A0A1W2L8</accession>
<evidence type="ECO:0000313" key="3">
    <source>
        <dbReference type="Proteomes" id="UP000032305"/>
    </source>
</evidence>
<dbReference type="OrthoDB" id="7581936at2"/>
<reference evidence="2 3" key="1">
    <citation type="submission" date="2014-11" db="EMBL/GenBank/DDBJ databases">
        <title>Whole genome shotgun sequence of Sphingomonas parapaucimobilis NBRC 15100.</title>
        <authorList>
            <person name="Katano-Makiyama Y."/>
            <person name="Hosoyama A."/>
            <person name="Hashimoto M."/>
            <person name="Hosoyama Y."/>
            <person name="Noguchi M."/>
            <person name="Numata M."/>
            <person name="Tsuchikane K."/>
            <person name="Hirakata S."/>
            <person name="Uohara A."/>
            <person name="Shimodaira J."/>
            <person name="Ohji S."/>
            <person name="Ichikawa N."/>
            <person name="Kimura A."/>
            <person name="Yamazoe A."/>
            <person name="Fujita N."/>
        </authorList>
    </citation>
    <scope>NUCLEOTIDE SEQUENCE [LARGE SCALE GENOMIC DNA]</scope>
    <source>
        <strain evidence="2 3">NBRC 15100</strain>
    </source>
</reference>
<proteinExistence type="predicted"/>
<sequence length="82" mass="8988">MSGRDMAWRSLGGLMTLGAVAATLSGPSESLLALFWFFVALGGVVLMLNGKHMIQALRAERRGHYYTAEAIHAARIRRGRRS</sequence>
<dbReference type="RefSeq" id="WP_042482980.1">
    <property type="nucleotide sequence ID" value="NZ_BBPI01000005.1"/>
</dbReference>
<organism evidence="2 3">
    <name type="scientific">Sphingomonas parapaucimobilis NBRC 15100</name>
    <dbReference type="NCBI Taxonomy" id="1219049"/>
    <lineage>
        <taxon>Bacteria</taxon>
        <taxon>Pseudomonadati</taxon>
        <taxon>Pseudomonadota</taxon>
        <taxon>Alphaproteobacteria</taxon>
        <taxon>Sphingomonadales</taxon>
        <taxon>Sphingomonadaceae</taxon>
        <taxon>Sphingomonas</taxon>
    </lineage>
</organism>
<keyword evidence="1" id="KW-0812">Transmembrane</keyword>
<feature type="transmembrane region" description="Helical" evidence="1">
    <location>
        <begin position="31"/>
        <end position="48"/>
    </location>
</feature>
<keyword evidence="3" id="KW-1185">Reference proteome</keyword>
<keyword evidence="1" id="KW-0472">Membrane</keyword>
<name>A0A0A1W2L8_9SPHN</name>
<protein>
    <submittedName>
        <fullName evidence="2">Uncharacterized protein</fullName>
    </submittedName>
</protein>
<comment type="caution">
    <text evidence="2">The sequence shown here is derived from an EMBL/GenBank/DDBJ whole genome shotgun (WGS) entry which is preliminary data.</text>
</comment>
<dbReference type="Proteomes" id="UP000032305">
    <property type="component" value="Unassembled WGS sequence"/>
</dbReference>
<evidence type="ECO:0000313" key="2">
    <source>
        <dbReference type="EMBL" id="GAL99592.1"/>
    </source>
</evidence>